<dbReference type="InterPro" id="IPR033762">
    <property type="entry name" value="MCM_OB"/>
</dbReference>
<dbReference type="EC" id="3.6.4.12" evidence="12"/>
<sequence>MPPFGFDRGSISVVPVLGSATEVDSASTHASGLPGSGTAPYKKIQNLRKFILDFRLGESFIYRDRLRTNLLAKVYAIEVELQHLIVYDEELAHSISNMPGELLPLFEIAVRKVAEAMVSPLSKSADLYDDEDPQNELAAQGLHDLPDFQVTLKSEARLMQFRDLLAPNISKLVRMPGIVISASTLSSRATMLHLMCKSCRHVRRIAVQGGFTGFTLPRTCSSSPIQGEKKECPLDPYTIVHEKSRFVDQQSVKLQEAPDMVPVGELPRHILLSLDRYLTGKVVPGSRIIATGIYSTFNGSGKNQGAIALRQPYLRVVGLEVDGDGRGSNGGHHQFSAEEEDEFTRMASSPGFYQRFAESIAPSIYGNEDIKKAVVCLLMGGSKKILPDGMRLRGDINVLLLGDPGTAKSQLLKFVEKVSPISVYTSGKGSSAAGLTASVQRDPQSREFYLEGGAMVLADGGVVCIDEFDKMRDEDRVAIHEAMEQQTISIAKAGITTILNSRTSVLAAANPVFGRYDDMKSPGENIDFQTTILSRFDMIFIVKDEHDELRDRTIARHVMDLHMNRAVEAHQTGEIDLQKMKRFITYARRYALTHHPSLSLCFRCSPRLSPEAAEELSSHFVSLRKQVQQVERDNNERSSIPITIRQLEAIIRISEAIAKLSLSRRVEVYHVEESIRLFKYSTMDAVQAGNIEGITKGELQEEMGKVEAELRRRLPIGWSTSYSSLLNEFVNHQGYSSHALERCLYVLERREVIRSVLLLLRNSYLFLTVLFILLGLLDRNVPSKGLGLRTVYELLRYSDTT</sequence>
<dbReference type="SUPFAM" id="SSF50249">
    <property type="entry name" value="Nucleic acid-binding proteins"/>
    <property type="match status" value="1"/>
</dbReference>
<evidence type="ECO:0000313" key="14">
    <source>
        <dbReference type="EMBL" id="KNZ53343.1"/>
    </source>
</evidence>
<dbReference type="PRINTS" id="PR01661">
    <property type="entry name" value="MCMPROTEIN5"/>
</dbReference>
<evidence type="ECO:0000313" key="15">
    <source>
        <dbReference type="Proteomes" id="UP000037035"/>
    </source>
</evidence>
<dbReference type="Pfam" id="PF21933">
    <property type="entry name" value="MCM5_C"/>
    <property type="match status" value="1"/>
</dbReference>
<evidence type="ECO:0000256" key="8">
    <source>
        <dbReference type="ARBA" id="ARBA00023125"/>
    </source>
</evidence>
<dbReference type="Proteomes" id="UP000037035">
    <property type="component" value="Unassembled WGS sequence"/>
</dbReference>
<keyword evidence="4 11" id="KW-0547">Nucleotide-binding</keyword>
<dbReference type="GO" id="GO:0003697">
    <property type="term" value="F:single-stranded DNA binding"/>
    <property type="evidence" value="ECO:0007669"/>
    <property type="project" value="TreeGrafter"/>
</dbReference>
<keyword evidence="9 12" id="KW-0539">Nucleus</keyword>
<evidence type="ECO:0000256" key="2">
    <source>
        <dbReference type="ARBA" id="ARBA00008010"/>
    </source>
</evidence>
<dbReference type="PANTHER" id="PTHR11630:SF42">
    <property type="entry name" value="DNA REPLICATION LICENSING FACTOR MCM5"/>
    <property type="match status" value="1"/>
</dbReference>
<dbReference type="GO" id="GO:0051301">
    <property type="term" value="P:cell division"/>
    <property type="evidence" value="ECO:0007669"/>
    <property type="project" value="UniProtKB-KW"/>
</dbReference>
<evidence type="ECO:0000256" key="3">
    <source>
        <dbReference type="ARBA" id="ARBA00022705"/>
    </source>
</evidence>
<dbReference type="InterPro" id="IPR027925">
    <property type="entry name" value="MCM_N"/>
</dbReference>
<dbReference type="Gene3D" id="3.30.1640.10">
    <property type="entry name" value="mini-chromosome maintenance (MCM) complex, chain A, domain 1"/>
    <property type="match status" value="1"/>
</dbReference>
<dbReference type="InterPro" id="IPR012340">
    <property type="entry name" value="NA-bd_OB-fold"/>
</dbReference>
<proteinExistence type="inferred from homology"/>
<name>A0A0L6UXU5_9BASI</name>
<evidence type="ECO:0000256" key="1">
    <source>
        <dbReference type="ARBA" id="ARBA00004123"/>
    </source>
</evidence>
<dbReference type="PROSITE" id="PS00847">
    <property type="entry name" value="MCM_1"/>
    <property type="match status" value="1"/>
</dbReference>
<keyword evidence="7 11" id="KW-0067">ATP-binding</keyword>
<evidence type="ECO:0000256" key="9">
    <source>
        <dbReference type="ARBA" id="ARBA00023242"/>
    </source>
</evidence>
<dbReference type="Pfam" id="PF17207">
    <property type="entry name" value="MCM_OB"/>
    <property type="match status" value="1"/>
</dbReference>
<comment type="catalytic activity">
    <reaction evidence="12">
        <text>ATP + H2O = ADP + phosphate + H(+)</text>
        <dbReference type="Rhea" id="RHEA:13065"/>
        <dbReference type="ChEBI" id="CHEBI:15377"/>
        <dbReference type="ChEBI" id="CHEBI:15378"/>
        <dbReference type="ChEBI" id="CHEBI:30616"/>
        <dbReference type="ChEBI" id="CHEBI:43474"/>
        <dbReference type="ChEBI" id="CHEBI:456216"/>
        <dbReference type="EC" id="3.6.4.12"/>
    </reaction>
</comment>
<dbReference type="GO" id="GO:0005524">
    <property type="term" value="F:ATP binding"/>
    <property type="evidence" value="ECO:0007669"/>
    <property type="project" value="UniProtKB-UniRule"/>
</dbReference>
<dbReference type="PANTHER" id="PTHR11630">
    <property type="entry name" value="DNA REPLICATION LICENSING FACTOR MCM FAMILY MEMBER"/>
    <property type="match status" value="1"/>
</dbReference>
<dbReference type="GO" id="GO:0042555">
    <property type="term" value="C:MCM complex"/>
    <property type="evidence" value="ECO:0007669"/>
    <property type="project" value="UniProtKB-UniRule"/>
</dbReference>
<dbReference type="PROSITE" id="PS50051">
    <property type="entry name" value="MCM_2"/>
    <property type="match status" value="1"/>
</dbReference>
<dbReference type="Pfam" id="PF14551">
    <property type="entry name" value="MCM_N"/>
    <property type="match status" value="1"/>
</dbReference>
<comment type="similarity">
    <text evidence="2 11">Belongs to the MCM family.</text>
</comment>
<dbReference type="Gene3D" id="3.40.50.300">
    <property type="entry name" value="P-loop containing nucleotide triphosphate hydrolases"/>
    <property type="match status" value="1"/>
</dbReference>
<comment type="function">
    <text evidence="12">Acts as component of the MCM2-7 complex (MCM complex) which is the replicative helicase essential for 'once per cell cycle' DNA replication initiation and elongation in eukaryotic cells. The active ATPase sites in the MCM2-7 ring are formed through the interaction surfaces of two neighboring subunits such that a critical structure of a conserved arginine finger motif is provided in trans relative to the ATP-binding site of the Walker A box of the adjacent subunit. The six ATPase active sites, however, are likely to contribute differentially to the complex helicase activity.</text>
</comment>
<dbReference type="InterPro" id="IPR031327">
    <property type="entry name" value="MCM"/>
</dbReference>
<evidence type="ECO:0000256" key="5">
    <source>
        <dbReference type="ARBA" id="ARBA00022801"/>
    </source>
</evidence>
<dbReference type="GO" id="GO:0006279">
    <property type="term" value="P:premeiotic DNA replication"/>
    <property type="evidence" value="ECO:0007669"/>
    <property type="project" value="UniProtKB-ARBA"/>
</dbReference>
<keyword evidence="15" id="KW-1185">Reference proteome</keyword>
<dbReference type="FunFam" id="2.20.28.10:FF:000005">
    <property type="entry name" value="DNA helicase"/>
    <property type="match status" value="1"/>
</dbReference>
<keyword evidence="5 12" id="KW-0378">Hydrolase</keyword>
<dbReference type="InterPro" id="IPR027417">
    <property type="entry name" value="P-loop_NTPase"/>
</dbReference>
<dbReference type="GO" id="GO:0031261">
    <property type="term" value="C:DNA replication preinitiation complex"/>
    <property type="evidence" value="ECO:0007669"/>
    <property type="project" value="UniProtKB-ARBA"/>
</dbReference>
<evidence type="ECO:0000256" key="11">
    <source>
        <dbReference type="RuleBase" id="RU004070"/>
    </source>
</evidence>
<keyword evidence="14" id="KW-0132">Cell division</keyword>
<comment type="caution">
    <text evidence="14">The sequence shown here is derived from an EMBL/GenBank/DDBJ whole genome shotgun (WGS) entry which is preliminary data.</text>
</comment>
<dbReference type="OrthoDB" id="10036721at2759"/>
<dbReference type="Gene3D" id="2.40.50.140">
    <property type="entry name" value="Nucleic acid-binding proteins"/>
    <property type="match status" value="1"/>
</dbReference>
<evidence type="ECO:0000256" key="6">
    <source>
        <dbReference type="ARBA" id="ARBA00022806"/>
    </source>
</evidence>
<dbReference type="GO" id="GO:0005656">
    <property type="term" value="C:nuclear pre-replicative complex"/>
    <property type="evidence" value="ECO:0007669"/>
    <property type="project" value="UniProtKB-ARBA"/>
</dbReference>
<dbReference type="GO" id="GO:0006270">
    <property type="term" value="P:DNA replication initiation"/>
    <property type="evidence" value="ECO:0007669"/>
    <property type="project" value="UniProtKB-UniRule"/>
</dbReference>
<dbReference type="Pfam" id="PF00493">
    <property type="entry name" value="MCM"/>
    <property type="match status" value="1"/>
</dbReference>
<dbReference type="InterPro" id="IPR018525">
    <property type="entry name" value="MCM_CS"/>
</dbReference>
<dbReference type="CDD" id="cd17756">
    <property type="entry name" value="MCM5"/>
    <property type="match status" value="1"/>
</dbReference>
<dbReference type="InterPro" id="IPR041562">
    <property type="entry name" value="MCM_lid"/>
</dbReference>
<dbReference type="STRING" id="27349.A0A0L6UXU5"/>
<protein>
    <recommendedName>
        <fullName evidence="12">DNA replication licensing factor MCM5</fullName>
        <ecNumber evidence="12">3.6.4.12</ecNumber>
    </recommendedName>
</protein>
<comment type="subcellular location">
    <subcellularLocation>
        <location evidence="1 12">Nucleus</location>
    </subcellularLocation>
</comment>
<dbReference type="AlphaFoldDB" id="A0A0L6UXU5"/>
<dbReference type="GO" id="GO:0043138">
    <property type="term" value="F:3'-5' DNA helicase activity"/>
    <property type="evidence" value="ECO:0007669"/>
    <property type="project" value="TreeGrafter"/>
</dbReference>
<dbReference type="GO" id="GO:0003688">
    <property type="term" value="F:DNA replication origin binding"/>
    <property type="evidence" value="ECO:0007669"/>
    <property type="project" value="UniProtKB-UniRule"/>
</dbReference>
<dbReference type="InterPro" id="IPR001208">
    <property type="entry name" value="MCM_dom"/>
</dbReference>
<dbReference type="SUPFAM" id="SSF52540">
    <property type="entry name" value="P-loop containing nucleoside triphosphate hydrolases"/>
    <property type="match status" value="1"/>
</dbReference>
<dbReference type="FunFam" id="3.40.50.300:FF:000241">
    <property type="entry name" value="DNA helicase"/>
    <property type="match status" value="1"/>
</dbReference>
<dbReference type="GO" id="GO:0043596">
    <property type="term" value="C:nuclear replication fork"/>
    <property type="evidence" value="ECO:0007669"/>
    <property type="project" value="UniProtKB-ARBA"/>
</dbReference>
<organism evidence="14 15">
    <name type="scientific">Puccinia sorghi</name>
    <dbReference type="NCBI Taxonomy" id="27349"/>
    <lineage>
        <taxon>Eukaryota</taxon>
        <taxon>Fungi</taxon>
        <taxon>Dikarya</taxon>
        <taxon>Basidiomycota</taxon>
        <taxon>Pucciniomycotina</taxon>
        <taxon>Pucciniomycetes</taxon>
        <taxon>Pucciniales</taxon>
        <taxon>Pucciniaceae</taxon>
        <taxon>Puccinia</taxon>
    </lineage>
</organism>
<dbReference type="PRINTS" id="PR01657">
    <property type="entry name" value="MCMFAMILY"/>
</dbReference>
<evidence type="ECO:0000259" key="13">
    <source>
        <dbReference type="PROSITE" id="PS50051"/>
    </source>
</evidence>
<dbReference type="Gene3D" id="2.20.28.10">
    <property type="match status" value="1"/>
</dbReference>
<dbReference type="EMBL" id="LAVV01008246">
    <property type="protein sequence ID" value="KNZ53343.1"/>
    <property type="molecule type" value="Genomic_DNA"/>
</dbReference>
<dbReference type="VEuPathDB" id="FungiDB:VP01_326g6"/>
<evidence type="ECO:0000256" key="4">
    <source>
        <dbReference type="ARBA" id="ARBA00022741"/>
    </source>
</evidence>
<evidence type="ECO:0000256" key="10">
    <source>
        <dbReference type="ARBA" id="ARBA00023306"/>
    </source>
</evidence>
<reference evidence="14 15" key="1">
    <citation type="submission" date="2015-08" db="EMBL/GenBank/DDBJ databases">
        <title>Next Generation Sequencing and Analysis of the Genome of Puccinia sorghi L Schw, the Causal Agent of Maize Common Rust.</title>
        <authorList>
            <person name="Rochi L."/>
            <person name="Burguener G."/>
            <person name="Darino M."/>
            <person name="Turjanski A."/>
            <person name="Kreff E."/>
            <person name="Dieguez M.J."/>
            <person name="Sacco F."/>
        </authorList>
    </citation>
    <scope>NUCLEOTIDE SEQUENCE [LARGE SCALE GENOMIC DNA]</scope>
    <source>
        <strain evidence="14 15">RO10H11247</strain>
    </source>
</reference>
<dbReference type="GO" id="GO:0000727">
    <property type="term" value="P:double-strand break repair via break-induced replication"/>
    <property type="evidence" value="ECO:0007669"/>
    <property type="project" value="TreeGrafter"/>
</dbReference>
<evidence type="ECO:0000256" key="12">
    <source>
        <dbReference type="RuleBase" id="RU368063"/>
    </source>
</evidence>
<dbReference type="InterPro" id="IPR054125">
    <property type="entry name" value="MCM5_C"/>
</dbReference>
<keyword evidence="8 11" id="KW-0238">DNA-binding</keyword>
<keyword evidence="10 12" id="KW-0131">Cell cycle</keyword>
<dbReference type="GO" id="GO:0017116">
    <property type="term" value="F:single-stranded DNA helicase activity"/>
    <property type="evidence" value="ECO:0007669"/>
    <property type="project" value="TreeGrafter"/>
</dbReference>
<keyword evidence="6 12" id="KW-0347">Helicase</keyword>
<dbReference type="SMART" id="SM00350">
    <property type="entry name" value="MCM"/>
    <property type="match status" value="1"/>
</dbReference>
<dbReference type="Pfam" id="PF17855">
    <property type="entry name" value="MCM_lid"/>
    <property type="match status" value="1"/>
</dbReference>
<gene>
    <name evidence="14" type="ORF">VP01_326g6</name>
</gene>
<evidence type="ECO:0000256" key="7">
    <source>
        <dbReference type="ARBA" id="ARBA00022840"/>
    </source>
</evidence>
<comment type="subunit">
    <text evidence="12">Component of the MCM2-7 complex.</text>
</comment>
<accession>A0A0L6UXU5</accession>
<keyword evidence="3 12" id="KW-0235">DNA replication</keyword>
<dbReference type="InterPro" id="IPR008048">
    <property type="entry name" value="MCM5"/>
</dbReference>
<feature type="domain" description="MCM C-terminal AAA(+) ATPase" evidence="13">
    <location>
        <begin position="352"/>
        <end position="558"/>
    </location>
</feature>
<dbReference type="GO" id="GO:0016887">
    <property type="term" value="F:ATP hydrolysis activity"/>
    <property type="evidence" value="ECO:0007669"/>
    <property type="project" value="RHEA"/>
</dbReference>